<dbReference type="eggNOG" id="ENOG502TB0F">
    <property type="taxonomic scope" value="Eukaryota"/>
</dbReference>
<accession>G2QML4</accession>
<organism evidence="1 2">
    <name type="scientific">Thermothelomyces thermophilus (strain ATCC 42464 / BCRC 31852 / DSM 1799)</name>
    <name type="common">Sporotrichum thermophile</name>
    <dbReference type="NCBI Taxonomy" id="573729"/>
    <lineage>
        <taxon>Eukaryota</taxon>
        <taxon>Fungi</taxon>
        <taxon>Dikarya</taxon>
        <taxon>Ascomycota</taxon>
        <taxon>Pezizomycotina</taxon>
        <taxon>Sordariomycetes</taxon>
        <taxon>Sordariomycetidae</taxon>
        <taxon>Sordariales</taxon>
        <taxon>Chaetomiaceae</taxon>
        <taxon>Thermothelomyces</taxon>
    </lineage>
</organism>
<dbReference type="GeneID" id="11506239"/>
<sequence>IDVGQDKCKSAPYGEQISTQGLATCIGIVAYGKYGADTDINKVMAHCSPGNVTYVIGHEFVTQVRASGMDISGISMSCATRTVNDDGPYRMSDQDLRQTIANRHQIYPDQVTSQQIQELRAGMRRQLDSAEATAKLICMDQLGVSPTVYRRRNADVASLYPFGTVVATPSPQGIVCIDGNRVARIPDSAAPAPAASS</sequence>
<feature type="non-terminal residue" evidence="1">
    <location>
        <position position="197"/>
    </location>
</feature>
<feature type="non-terminal residue" evidence="1">
    <location>
        <position position="1"/>
    </location>
</feature>
<name>G2QML4_THET4</name>
<gene>
    <name evidence="1" type="ORF">MYCTH_34819</name>
</gene>
<dbReference type="HOGENOM" id="CLU_1387257_0_0_1"/>
<reference evidence="1 2" key="1">
    <citation type="journal article" date="2011" name="Nat. Biotechnol.">
        <title>Comparative genomic analysis of the thermophilic biomass-degrading fungi Myceliophthora thermophila and Thielavia terrestris.</title>
        <authorList>
            <person name="Berka R.M."/>
            <person name="Grigoriev I.V."/>
            <person name="Otillar R."/>
            <person name="Salamov A."/>
            <person name="Grimwood J."/>
            <person name="Reid I."/>
            <person name="Ishmael N."/>
            <person name="John T."/>
            <person name="Darmond C."/>
            <person name="Moisan M.-C."/>
            <person name="Henrissat B."/>
            <person name="Coutinho P.M."/>
            <person name="Lombard V."/>
            <person name="Natvig D.O."/>
            <person name="Lindquist E."/>
            <person name="Schmutz J."/>
            <person name="Lucas S."/>
            <person name="Harris P."/>
            <person name="Powlowski J."/>
            <person name="Bellemare A."/>
            <person name="Taylor D."/>
            <person name="Butler G."/>
            <person name="de Vries R.P."/>
            <person name="Allijn I.E."/>
            <person name="van den Brink J."/>
            <person name="Ushinsky S."/>
            <person name="Storms R."/>
            <person name="Powell A.J."/>
            <person name="Paulsen I.T."/>
            <person name="Elbourne L.D.H."/>
            <person name="Baker S.E."/>
            <person name="Magnuson J."/>
            <person name="LaBoissiere S."/>
            <person name="Clutterbuck A.J."/>
            <person name="Martinez D."/>
            <person name="Wogulis M."/>
            <person name="de Leon A.L."/>
            <person name="Rey M.W."/>
            <person name="Tsang A."/>
        </authorList>
    </citation>
    <scope>NUCLEOTIDE SEQUENCE [LARGE SCALE GENOMIC DNA]</scope>
    <source>
        <strain evidence="2">ATCC 42464 / BCRC 31852 / DSM 1799</strain>
    </source>
</reference>
<dbReference type="OrthoDB" id="10494626at2759"/>
<dbReference type="OMA" id="RIRENRH"/>
<dbReference type="RefSeq" id="XP_003666439.1">
    <property type="nucleotide sequence ID" value="XM_003666391.1"/>
</dbReference>
<dbReference type="KEGG" id="mtm:MYCTH_34819"/>
<dbReference type="Proteomes" id="UP000007322">
    <property type="component" value="Chromosome 6"/>
</dbReference>
<dbReference type="EMBL" id="CP003007">
    <property type="protein sequence ID" value="AEO61194.1"/>
    <property type="molecule type" value="Genomic_DNA"/>
</dbReference>
<evidence type="ECO:0000313" key="1">
    <source>
        <dbReference type="EMBL" id="AEO61194.1"/>
    </source>
</evidence>
<protein>
    <submittedName>
        <fullName evidence="1">Uncharacterized protein</fullName>
    </submittedName>
</protein>
<proteinExistence type="predicted"/>
<keyword evidence="2" id="KW-1185">Reference proteome</keyword>
<dbReference type="InParanoid" id="G2QML4"/>
<dbReference type="AlphaFoldDB" id="G2QML4"/>
<dbReference type="VEuPathDB" id="FungiDB:MYCTH_34819"/>
<evidence type="ECO:0000313" key="2">
    <source>
        <dbReference type="Proteomes" id="UP000007322"/>
    </source>
</evidence>